<dbReference type="InterPro" id="IPR012910">
    <property type="entry name" value="Plug_dom"/>
</dbReference>
<accession>A0ABW3QNA9</accession>
<evidence type="ECO:0000256" key="11">
    <source>
        <dbReference type="RuleBase" id="RU003357"/>
    </source>
</evidence>
<evidence type="ECO:0000313" key="17">
    <source>
        <dbReference type="Proteomes" id="UP001597116"/>
    </source>
</evidence>
<organism evidence="16 17">
    <name type="scientific">Larkinella insperata</name>
    <dbReference type="NCBI Taxonomy" id="332158"/>
    <lineage>
        <taxon>Bacteria</taxon>
        <taxon>Pseudomonadati</taxon>
        <taxon>Bacteroidota</taxon>
        <taxon>Cytophagia</taxon>
        <taxon>Cytophagales</taxon>
        <taxon>Spirosomataceae</taxon>
        <taxon>Larkinella</taxon>
    </lineage>
</organism>
<keyword evidence="2 10" id="KW-0813">Transport</keyword>
<dbReference type="InterPro" id="IPR036942">
    <property type="entry name" value="Beta-barrel_TonB_sf"/>
</dbReference>
<evidence type="ECO:0000256" key="1">
    <source>
        <dbReference type="ARBA" id="ARBA00004571"/>
    </source>
</evidence>
<keyword evidence="9 10" id="KW-0998">Cell outer membrane</keyword>
<feature type="signal peptide" evidence="13">
    <location>
        <begin position="1"/>
        <end position="31"/>
    </location>
</feature>
<evidence type="ECO:0000256" key="7">
    <source>
        <dbReference type="ARBA" id="ARBA00023136"/>
    </source>
</evidence>
<feature type="domain" description="TonB-dependent receptor plug" evidence="15">
    <location>
        <begin position="126"/>
        <end position="234"/>
    </location>
</feature>
<dbReference type="InterPro" id="IPR039426">
    <property type="entry name" value="TonB-dep_rcpt-like"/>
</dbReference>
<reference evidence="17" key="1">
    <citation type="journal article" date="2019" name="Int. J. Syst. Evol. Microbiol.">
        <title>The Global Catalogue of Microorganisms (GCM) 10K type strain sequencing project: providing services to taxonomists for standard genome sequencing and annotation.</title>
        <authorList>
            <consortium name="The Broad Institute Genomics Platform"/>
            <consortium name="The Broad Institute Genome Sequencing Center for Infectious Disease"/>
            <person name="Wu L."/>
            <person name="Ma J."/>
        </authorList>
    </citation>
    <scope>NUCLEOTIDE SEQUENCE [LARGE SCALE GENOMIC DNA]</scope>
    <source>
        <strain evidence="17">CCUG 55608</strain>
    </source>
</reference>
<keyword evidence="5 13" id="KW-0732">Signal</keyword>
<keyword evidence="3 10" id="KW-1134">Transmembrane beta strand</keyword>
<feature type="region of interest" description="Disordered" evidence="12">
    <location>
        <begin position="1071"/>
        <end position="1090"/>
    </location>
</feature>
<evidence type="ECO:0000256" key="6">
    <source>
        <dbReference type="ARBA" id="ARBA00023077"/>
    </source>
</evidence>
<comment type="subcellular location">
    <subcellularLocation>
        <location evidence="1 10">Cell outer membrane</location>
        <topology evidence="1 10">Multi-pass membrane protein</topology>
    </subcellularLocation>
</comment>
<evidence type="ECO:0000256" key="3">
    <source>
        <dbReference type="ARBA" id="ARBA00022452"/>
    </source>
</evidence>
<evidence type="ECO:0000256" key="12">
    <source>
        <dbReference type="SAM" id="MobiDB-lite"/>
    </source>
</evidence>
<evidence type="ECO:0000256" key="8">
    <source>
        <dbReference type="ARBA" id="ARBA00023170"/>
    </source>
</evidence>
<evidence type="ECO:0000256" key="10">
    <source>
        <dbReference type="PROSITE-ProRule" id="PRU01360"/>
    </source>
</evidence>
<evidence type="ECO:0000256" key="5">
    <source>
        <dbReference type="ARBA" id="ARBA00022729"/>
    </source>
</evidence>
<dbReference type="Pfam" id="PF07715">
    <property type="entry name" value="Plug"/>
    <property type="match status" value="1"/>
</dbReference>
<evidence type="ECO:0000256" key="2">
    <source>
        <dbReference type="ARBA" id="ARBA00022448"/>
    </source>
</evidence>
<protein>
    <submittedName>
        <fullName evidence="16">SusC/RagA family TonB-linked outer membrane protein</fullName>
    </submittedName>
</protein>
<name>A0ABW3QNA9_9BACT</name>
<comment type="similarity">
    <text evidence="10 11">Belongs to the TonB-dependent receptor family.</text>
</comment>
<dbReference type="Pfam" id="PF00593">
    <property type="entry name" value="TonB_dep_Rec_b-barrel"/>
    <property type="match status" value="1"/>
</dbReference>
<dbReference type="EMBL" id="JBHTLP010000011">
    <property type="protein sequence ID" value="MFD1143000.1"/>
    <property type="molecule type" value="Genomic_DNA"/>
</dbReference>
<feature type="compositionally biased region" description="Polar residues" evidence="12">
    <location>
        <begin position="1076"/>
        <end position="1090"/>
    </location>
</feature>
<evidence type="ECO:0000256" key="4">
    <source>
        <dbReference type="ARBA" id="ARBA00022692"/>
    </source>
</evidence>
<dbReference type="Pfam" id="PF13715">
    <property type="entry name" value="CarbopepD_reg_2"/>
    <property type="match status" value="1"/>
</dbReference>
<keyword evidence="4 10" id="KW-0812">Transmembrane</keyword>
<dbReference type="InterPro" id="IPR008969">
    <property type="entry name" value="CarboxyPept-like_regulatory"/>
</dbReference>
<dbReference type="InterPro" id="IPR037066">
    <property type="entry name" value="Plug_dom_sf"/>
</dbReference>
<dbReference type="NCBIfam" id="TIGR04057">
    <property type="entry name" value="SusC_RagA_signa"/>
    <property type="match status" value="1"/>
</dbReference>
<dbReference type="Gene3D" id="2.60.40.1120">
    <property type="entry name" value="Carboxypeptidase-like, regulatory domain"/>
    <property type="match status" value="1"/>
</dbReference>
<dbReference type="NCBIfam" id="TIGR04056">
    <property type="entry name" value="OMP_RagA_SusC"/>
    <property type="match status" value="1"/>
</dbReference>
<dbReference type="Gene3D" id="2.170.130.10">
    <property type="entry name" value="TonB-dependent receptor, plug domain"/>
    <property type="match status" value="1"/>
</dbReference>
<keyword evidence="7 10" id="KW-0472">Membrane</keyword>
<dbReference type="Gene3D" id="2.40.170.20">
    <property type="entry name" value="TonB-dependent receptor, beta-barrel domain"/>
    <property type="match status" value="1"/>
</dbReference>
<dbReference type="RefSeq" id="WP_265990825.1">
    <property type="nucleotide sequence ID" value="NZ_CP110973.1"/>
</dbReference>
<keyword evidence="8" id="KW-0675">Receptor</keyword>
<sequence>MRKTTRWMPFKKWPILLITCFILFCGVPLLAQDVAITGKVTSSDDGSPLPGVSIVVKGTTRGTTTDVEGNYRLTAPPSTTLTFSFVGFRSQDIVVGNRRTLNVVLAADAALLNEVVVTGFGIQRTEREIGTSVARINSAQINQAAPVNVANGLAAKVSGLQISTTNNAVGAGVRITLRGNRSFLGNNQPLLVVDGVVSDIGFLTSINPNDIESTTVLKGPSAAALYGSDASNGALIVTTKRGTQNNKPQITYTNNTQFESISYMPGLQTQFGGNGGEGAPYYNRNYNRLYVPYENQQFGPAYDGSLQPLGYGVQVWDANGNVAIDTLMVPYAAPRKDPRRAFFNTGVTQQHDVSYRIGDAQNFFGLSLQRVDQTGVVPNDHYQRSTISVRGGRSVDKITTNASIQFAYQSLNTENGDFNQNRPVYWNVLNQQAHAPLNDYPLNDITSPYGNVNGFYNAYYPNPHWQVTDNNSRRVTNIYTIQGSVDAGYQVNNWINVLYRIGGQVYNSQLKAHIADVIFSEYATGDPWEAGNIASSAGGHTNATVQDAMQLRTRFTGDLLVTLSPKFGDFTTKLILGQQTRQEFGRSMYDYAGALVVPGTYNIANRLGNPTVSEYNSQNRLIGVFGDVTVGYQDFAFLHATGRNDWTTLLAPSNRSFFYPSVDASVILSEVLPALKNSQAIGYAKVRAGWSRVGQVNVAPYQLQNVFNPGTGFPFGGQAGFGQSTQQNDPNLRPEFTTSTEVGLEVGLFDRFNLEAVYYNTRTTNQTVPIEVSRATGYSSALVNTGSMRNRGVELDLRTIRPLVNAGDFSWDLNANFTYLQSLVTDVYQGLDRINIPYGTDPYRPALSPTASNVYAGKGLPYPALFVSDIQRVQTTDPTAANYDPSGQFAGRPVVDATGYPILDPTLRYAGTTQPKYRFGLNNTFKYRSISLSAVVEYRGGAVIYNAIGDALEFTGAGIRTTYAGRQNFVFPSSVLVTGQNTDGTNIYAPNTNVTTRDGNLVLWTNSGFNNAGYSYVTSADFWKLREVALSYTIPTSILARTRVVKSVNVALTGRNLLMLRPKTNVFSDPEFSGGANANDTSNAVGTTTEYQTPPTRFYGFRLSFGF</sequence>
<dbReference type="Proteomes" id="UP001597116">
    <property type="component" value="Unassembled WGS sequence"/>
</dbReference>
<evidence type="ECO:0000256" key="13">
    <source>
        <dbReference type="SAM" id="SignalP"/>
    </source>
</evidence>
<evidence type="ECO:0000259" key="14">
    <source>
        <dbReference type="Pfam" id="PF00593"/>
    </source>
</evidence>
<dbReference type="InterPro" id="IPR000531">
    <property type="entry name" value="Beta-barrel_TonB"/>
</dbReference>
<dbReference type="InterPro" id="IPR023996">
    <property type="entry name" value="TonB-dep_OMP_SusC/RagA"/>
</dbReference>
<dbReference type="SUPFAM" id="SSF49464">
    <property type="entry name" value="Carboxypeptidase regulatory domain-like"/>
    <property type="match status" value="1"/>
</dbReference>
<evidence type="ECO:0000256" key="9">
    <source>
        <dbReference type="ARBA" id="ARBA00023237"/>
    </source>
</evidence>
<keyword evidence="17" id="KW-1185">Reference proteome</keyword>
<keyword evidence="6 11" id="KW-0798">TonB box</keyword>
<feature type="domain" description="TonB-dependent receptor-like beta-barrel" evidence="14">
    <location>
        <begin position="438"/>
        <end position="909"/>
    </location>
</feature>
<proteinExistence type="inferred from homology"/>
<dbReference type="PANTHER" id="PTHR30069:SF29">
    <property type="entry name" value="HEMOGLOBIN AND HEMOGLOBIN-HAPTOGLOBIN-BINDING PROTEIN 1-RELATED"/>
    <property type="match status" value="1"/>
</dbReference>
<dbReference type="PANTHER" id="PTHR30069">
    <property type="entry name" value="TONB-DEPENDENT OUTER MEMBRANE RECEPTOR"/>
    <property type="match status" value="1"/>
</dbReference>
<evidence type="ECO:0000313" key="16">
    <source>
        <dbReference type="EMBL" id="MFD1143000.1"/>
    </source>
</evidence>
<dbReference type="InterPro" id="IPR023997">
    <property type="entry name" value="TonB-dep_OMP_SusC/RagA_CS"/>
</dbReference>
<evidence type="ECO:0000259" key="15">
    <source>
        <dbReference type="Pfam" id="PF07715"/>
    </source>
</evidence>
<gene>
    <name evidence="16" type="ORF">ACFQ4C_17875</name>
</gene>
<dbReference type="PROSITE" id="PS52016">
    <property type="entry name" value="TONB_DEPENDENT_REC_3"/>
    <property type="match status" value="1"/>
</dbReference>
<feature type="chain" id="PRO_5045772262" evidence="13">
    <location>
        <begin position="32"/>
        <end position="1107"/>
    </location>
</feature>
<dbReference type="SUPFAM" id="SSF56935">
    <property type="entry name" value="Porins"/>
    <property type="match status" value="1"/>
</dbReference>
<comment type="caution">
    <text evidence="16">The sequence shown here is derived from an EMBL/GenBank/DDBJ whole genome shotgun (WGS) entry which is preliminary data.</text>
</comment>